<dbReference type="Proteomes" id="UP001056120">
    <property type="component" value="Linkage Group LG04"/>
</dbReference>
<accession>A0ACB9JJP3</accession>
<evidence type="ECO:0000313" key="1">
    <source>
        <dbReference type="EMBL" id="KAI3819916.1"/>
    </source>
</evidence>
<evidence type="ECO:0000313" key="2">
    <source>
        <dbReference type="Proteomes" id="UP001056120"/>
    </source>
</evidence>
<sequence length="96" mass="10949">MILHQRRHVVECQDHVDRNIRSASSSSSRHRSGEDVVVDHIYLTFTTVSSSNSWNVVIIQKKLHRSCHQSVPLLLRLPGNLMRSLATARLLVRLIA</sequence>
<comment type="caution">
    <text evidence="1">The sequence shown here is derived from an EMBL/GenBank/DDBJ whole genome shotgun (WGS) entry which is preliminary data.</text>
</comment>
<proteinExistence type="predicted"/>
<gene>
    <name evidence="1" type="ORF">L1987_13769</name>
</gene>
<dbReference type="EMBL" id="CM042021">
    <property type="protein sequence ID" value="KAI3819916.1"/>
    <property type="molecule type" value="Genomic_DNA"/>
</dbReference>
<reference evidence="1 2" key="2">
    <citation type="journal article" date="2022" name="Mol. Ecol. Resour.">
        <title>The genomes of chicory, endive, great burdock and yacon provide insights into Asteraceae paleo-polyploidization history and plant inulin production.</title>
        <authorList>
            <person name="Fan W."/>
            <person name="Wang S."/>
            <person name="Wang H."/>
            <person name="Wang A."/>
            <person name="Jiang F."/>
            <person name="Liu H."/>
            <person name="Zhao H."/>
            <person name="Xu D."/>
            <person name="Zhang Y."/>
        </authorList>
    </citation>
    <scope>NUCLEOTIDE SEQUENCE [LARGE SCALE GENOMIC DNA]</scope>
    <source>
        <strain evidence="2">cv. Yunnan</strain>
        <tissue evidence="1">Leaves</tissue>
    </source>
</reference>
<name>A0ACB9JJP3_9ASTR</name>
<protein>
    <submittedName>
        <fullName evidence="1">Uncharacterized protein</fullName>
    </submittedName>
</protein>
<reference evidence="2" key="1">
    <citation type="journal article" date="2022" name="Mol. Ecol. Resour.">
        <title>The genomes of chicory, endive, great burdock and yacon provide insights into Asteraceae palaeo-polyploidization history and plant inulin production.</title>
        <authorList>
            <person name="Fan W."/>
            <person name="Wang S."/>
            <person name="Wang H."/>
            <person name="Wang A."/>
            <person name="Jiang F."/>
            <person name="Liu H."/>
            <person name="Zhao H."/>
            <person name="Xu D."/>
            <person name="Zhang Y."/>
        </authorList>
    </citation>
    <scope>NUCLEOTIDE SEQUENCE [LARGE SCALE GENOMIC DNA]</scope>
    <source>
        <strain evidence="2">cv. Yunnan</strain>
    </source>
</reference>
<keyword evidence="2" id="KW-1185">Reference proteome</keyword>
<organism evidence="1 2">
    <name type="scientific">Smallanthus sonchifolius</name>
    <dbReference type="NCBI Taxonomy" id="185202"/>
    <lineage>
        <taxon>Eukaryota</taxon>
        <taxon>Viridiplantae</taxon>
        <taxon>Streptophyta</taxon>
        <taxon>Embryophyta</taxon>
        <taxon>Tracheophyta</taxon>
        <taxon>Spermatophyta</taxon>
        <taxon>Magnoliopsida</taxon>
        <taxon>eudicotyledons</taxon>
        <taxon>Gunneridae</taxon>
        <taxon>Pentapetalae</taxon>
        <taxon>asterids</taxon>
        <taxon>campanulids</taxon>
        <taxon>Asterales</taxon>
        <taxon>Asteraceae</taxon>
        <taxon>Asteroideae</taxon>
        <taxon>Heliantheae alliance</taxon>
        <taxon>Millerieae</taxon>
        <taxon>Smallanthus</taxon>
    </lineage>
</organism>